<name>A0AAV8Y517_9CUCU</name>
<dbReference type="AlphaFoldDB" id="A0AAV8Y517"/>
<feature type="compositionally biased region" description="Polar residues" evidence="1">
    <location>
        <begin position="88"/>
        <end position="101"/>
    </location>
</feature>
<evidence type="ECO:0000313" key="2">
    <source>
        <dbReference type="EMBL" id="KAJ8945967.1"/>
    </source>
</evidence>
<proteinExistence type="predicted"/>
<feature type="region of interest" description="Disordered" evidence="1">
    <location>
        <begin position="27"/>
        <end position="101"/>
    </location>
</feature>
<feature type="region of interest" description="Disordered" evidence="1">
    <location>
        <begin position="244"/>
        <end position="266"/>
    </location>
</feature>
<feature type="compositionally biased region" description="Low complexity" evidence="1">
    <location>
        <begin position="152"/>
        <end position="164"/>
    </location>
</feature>
<sequence length="488" mass="54521">MLKANPLLKLEMEGKDLSLVTKQLKTSSSQINKASNGLKNLLPRPEKQSLQPNFNKEKPLVSNLQRSNSLKNPPKTMSRPAAKGASIISGNKPKTSTNTHSANISRQSNVDFNTSTSRFLCSTKLENASAQKKKSIGAKPRPTSKITGKNGSSSVTQDSSISSSGKPTHTNCREKKVKPMRRSLSAQHFDRKKGVTKVKPEKCINRAELTHSLEDLSSLRPVVLQSDISPIAEGSRESSIVFKTPSAYERRKDGKNSEDIDEENKENIEVDQDLDKGSYEDLKIVTNGDVKTINGENHVAVNGENAERIARAALEDLLKLIQEAPVRGWLELIRKKYIKLEEEPQYWECRAAIEQSRGNISNAVQCYKTAIVQGAEIQAVDESLDILLQKFSLLNINTDNAESERSTRERARIVQDARNVFKSSIIQFAVQERKLKKDKQDDQKKTDSNASKEEHEAFSDCIHIYSGSEVMLLTARVGQYGMRRFPQK</sequence>
<dbReference type="EMBL" id="JAPWTK010000202">
    <property type="protein sequence ID" value="KAJ8945967.1"/>
    <property type="molecule type" value="Genomic_DNA"/>
</dbReference>
<feature type="compositionally biased region" description="Basic and acidic residues" evidence="1">
    <location>
        <begin position="248"/>
        <end position="258"/>
    </location>
</feature>
<dbReference type="Proteomes" id="UP001162162">
    <property type="component" value="Unassembled WGS sequence"/>
</dbReference>
<feature type="compositionally biased region" description="Polar residues" evidence="1">
    <location>
        <begin position="62"/>
        <end position="71"/>
    </location>
</feature>
<evidence type="ECO:0000313" key="3">
    <source>
        <dbReference type="Proteomes" id="UP001162162"/>
    </source>
</evidence>
<protein>
    <submittedName>
        <fullName evidence="2">Uncharacterized protein</fullName>
    </submittedName>
</protein>
<organism evidence="2 3">
    <name type="scientific">Aromia moschata</name>
    <dbReference type="NCBI Taxonomy" id="1265417"/>
    <lineage>
        <taxon>Eukaryota</taxon>
        <taxon>Metazoa</taxon>
        <taxon>Ecdysozoa</taxon>
        <taxon>Arthropoda</taxon>
        <taxon>Hexapoda</taxon>
        <taxon>Insecta</taxon>
        <taxon>Pterygota</taxon>
        <taxon>Neoptera</taxon>
        <taxon>Endopterygota</taxon>
        <taxon>Coleoptera</taxon>
        <taxon>Polyphaga</taxon>
        <taxon>Cucujiformia</taxon>
        <taxon>Chrysomeloidea</taxon>
        <taxon>Cerambycidae</taxon>
        <taxon>Cerambycinae</taxon>
        <taxon>Callichromatini</taxon>
        <taxon>Aromia</taxon>
    </lineage>
</organism>
<comment type="caution">
    <text evidence="2">The sequence shown here is derived from an EMBL/GenBank/DDBJ whole genome shotgun (WGS) entry which is preliminary data.</text>
</comment>
<feature type="region of interest" description="Disordered" evidence="1">
    <location>
        <begin position="127"/>
        <end position="194"/>
    </location>
</feature>
<reference evidence="2" key="1">
    <citation type="journal article" date="2023" name="Insect Mol. Biol.">
        <title>Genome sequencing provides insights into the evolution of gene families encoding plant cell wall-degrading enzymes in longhorned beetles.</title>
        <authorList>
            <person name="Shin N.R."/>
            <person name="Okamura Y."/>
            <person name="Kirsch R."/>
            <person name="Pauchet Y."/>
        </authorList>
    </citation>
    <scope>NUCLEOTIDE SEQUENCE</scope>
    <source>
        <strain evidence="2">AMC_N1</strain>
    </source>
</reference>
<evidence type="ECO:0000256" key="1">
    <source>
        <dbReference type="SAM" id="MobiDB-lite"/>
    </source>
</evidence>
<keyword evidence="3" id="KW-1185">Reference proteome</keyword>
<accession>A0AAV8Y517</accession>
<feature type="region of interest" description="Disordered" evidence="1">
    <location>
        <begin position="437"/>
        <end position="456"/>
    </location>
</feature>
<feature type="compositionally biased region" description="Polar residues" evidence="1">
    <location>
        <begin position="27"/>
        <end position="38"/>
    </location>
</feature>
<gene>
    <name evidence="2" type="ORF">NQ318_016795</name>
</gene>